<dbReference type="PANTHER" id="PTHR10584">
    <property type="entry name" value="SUGAR KINASE"/>
    <property type="match status" value="1"/>
</dbReference>
<dbReference type="InterPro" id="IPR011611">
    <property type="entry name" value="PfkB_dom"/>
</dbReference>
<dbReference type="InterPro" id="IPR023314">
    <property type="entry name" value="Myo_inos_IolC-like_sf"/>
</dbReference>
<dbReference type="NCBIfam" id="NF041164">
    <property type="entry name" value="NucKinThplmales"/>
    <property type="match status" value="1"/>
</dbReference>
<dbReference type="PANTHER" id="PTHR10584:SF166">
    <property type="entry name" value="RIBOKINASE"/>
    <property type="match status" value="1"/>
</dbReference>
<evidence type="ECO:0000259" key="6">
    <source>
        <dbReference type="Pfam" id="PF00294"/>
    </source>
</evidence>
<dbReference type="Proteomes" id="UP000192315">
    <property type="component" value="Unassembled WGS sequence"/>
</dbReference>
<dbReference type="PRINTS" id="PR00990">
    <property type="entry name" value="RIBOKINASE"/>
</dbReference>
<dbReference type="GO" id="GO:0006796">
    <property type="term" value="P:phosphate-containing compound metabolic process"/>
    <property type="evidence" value="ECO:0007669"/>
    <property type="project" value="UniProtKB-ARBA"/>
</dbReference>
<keyword evidence="3" id="KW-0547">Nucleotide-binding</keyword>
<name>A0A8G2L867_PICTO</name>
<dbReference type="CDD" id="cd01942">
    <property type="entry name" value="ribokinase_group_A"/>
    <property type="match status" value="1"/>
</dbReference>
<sequence length="298" mass="34125">MKFLAFFGHINIDVKISVPRLPMREESVGVKNVSNEFAGTAGNFAFVAASLGLSFDLYSKVGSLTHNDYINELRRRKINIDHVEIENSMGPICYIPTDGNEQVAYMYQGPMDSWRPSLSFDYNYKYVHLGTGPSDEYQKIAANNEKSRIVFDPGQEIWYLYNKDKIIDIMSRSYISMFNKNEFNYLKSMTGLSEHELNNLSDYIIVTMGSDGASVFHKNNEFHVPAVKSDFIYDTIGAGDSFRAGFYFGIYNNYSINDSVLIGNIVASIAIRRRIIEFNENRNNIIKMFNNMKLKQRV</sequence>
<reference evidence="7 8" key="1">
    <citation type="submission" date="2017-04" db="EMBL/GenBank/DDBJ databases">
        <authorList>
            <person name="Varghese N."/>
            <person name="Submissions S."/>
        </authorList>
    </citation>
    <scope>NUCLEOTIDE SEQUENCE [LARGE SCALE GENOMIC DNA]</scope>
    <source>
        <strain evidence="7 8">DSM 9789</strain>
    </source>
</reference>
<dbReference type="GO" id="GO:0005524">
    <property type="term" value="F:ATP binding"/>
    <property type="evidence" value="ECO:0007669"/>
    <property type="project" value="UniProtKB-KW"/>
</dbReference>
<accession>A0A8G2L867</accession>
<dbReference type="InterPro" id="IPR054998">
    <property type="entry name" value="NucKin"/>
</dbReference>
<keyword evidence="5" id="KW-0067">ATP-binding</keyword>
<proteinExistence type="inferred from homology"/>
<protein>
    <submittedName>
        <fullName evidence="7">6-phosphofructokinase 1</fullName>
    </submittedName>
</protein>
<keyword evidence="2" id="KW-0808">Transferase</keyword>
<comment type="similarity">
    <text evidence="1">Belongs to the carbohydrate kinase PfkB family.</text>
</comment>
<dbReference type="EMBL" id="FWYE01000002">
    <property type="protein sequence ID" value="SMD31110.1"/>
    <property type="molecule type" value="Genomic_DNA"/>
</dbReference>
<evidence type="ECO:0000256" key="1">
    <source>
        <dbReference type="ARBA" id="ARBA00010688"/>
    </source>
</evidence>
<evidence type="ECO:0000313" key="7">
    <source>
        <dbReference type="EMBL" id="SMD31110.1"/>
    </source>
</evidence>
<organism evidence="7 8">
    <name type="scientific">Picrophilus torridus (strain ATCC 700027 / DSM 9790 / JCM 10055 / NBRC 100828 / KAW 2/3)</name>
    <dbReference type="NCBI Taxonomy" id="1122961"/>
    <lineage>
        <taxon>Archaea</taxon>
        <taxon>Methanobacteriati</taxon>
        <taxon>Thermoplasmatota</taxon>
        <taxon>Thermoplasmata</taxon>
        <taxon>Thermoplasmatales</taxon>
        <taxon>Picrophilaceae</taxon>
        <taxon>Picrophilus</taxon>
    </lineage>
</organism>
<dbReference type="Pfam" id="PF00294">
    <property type="entry name" value="PfkB"/>
    <property type="match status" value="1"/>
</dbReference>
<dbReference type="AlphaFoldDB" id="A0A8G2L867"/>
<dbReference type="InterPro" id="IPR029056">
    <property type="entry name" value="Ribokinase-like"/>
</dbReference>
<gene>
    <name evidence="7" type="ORF">SAMN02745355_1030</name>
</gene>
<evidence type="ECO:0000256" key="4">
    <source>
        <dbReference type="ARBA" id="ARBA00022777"/>
    </source>
</evidence>
<dbReference type="InterPro" id="IPR002139">
    <property type="entry name" value="Ribo/fructo_kinase"/>
</dbReference>
<feature type="domain" description="Carbohydrate kinase PfkB" evidence="6">
    <location>
        <begin position="1"/>
        <end position="273"/>
    </location>
</feature>
<evidence type="ECO:0000256" key="2">
    <source>
        <dbReference type="ARBA" id="ARBA00022679"/>
    </source>
</evidence>
<evidence type="ECO:0000256" key="3">
    <source>
        <dbReference type="ARBA" id="ARBA00022741"/>
    </source>
</evidence>
<dbReference type="RefSeq" id="WP_084272880.1">
    <property type="nucleotide sequence ID" value="NZ_FWYE01000002.1"/>
</dbReference>
<dbReference type="SUPFAM" id="SSF53613">
    <property type="entry name" value="Ribokinase-like"/>
    <property type="match status" value="1"/>
</dbReference>
<keyword evidence="4 7" id="KW-0418">Kinase</keyword>
<keyword evidence="8" id="KW-1185">Reference proteome</keyword>
<dbReference type="GO" id="GO:0016301">
    <property type="term" value="F:kinase activity"/>
    <property type="evidence" value="ECO:0007669"/>
    <property type="project" value="UniProtKB-KW"/>
</dbReference>
<evidence type="ECO:0000313" key="8">
    <source>
        <dbReference type="Proteomes" id="UP000192315"/>
    </source>
</evidence>
<evidence type="ECO:0000256" key="5">
    <source>
        <dbReference type="ARBA" id="ARBA00022840"/>
    </source>
</evidence>
<comment type="caution">
    <text evidence="7">The sequence shown here is derived from an EMBL/GenBank/DDBJ whole genome shotgun (WGS) entry which is preliminary data.</text>
</comment>
<dbReference type="Gene3D" id="3.40.1190.20">
    <property type="match status" value="1"/>
</dbReference>
<dbReference type="Gene3D" id="2.20.150.10">
    <property type="entry name" value="putative 5-dehydro-2- deoxygluconokinase"/>
    <property type="match status" value="1"/>
</dbReference>